<evidence type="ECO:0008006" key="6">
    <source>
        <dbReference type="Google" id="ProtNLM"/>
    </source>
</evidence>
<keyword evidence="2" id="KW-0560">Oxidoreductase</keyword>
<sequence length="389" mass="41159">MAVPLSRSSLATLLLATGVLLRFLLARSSRPSRHRILPPHTERVIIFGASSGTGAAIAKQYAVRGCKALVLVARRLEQLEEVKRECDALSQRNGNGLGKGGLAVLCVAADCTKDTDVVHVRKVVLDQLGGIDTVHITLGVSALLPLLGIAGVDPVRPTISPGSSSPNSQQQTTHPSSFALSSTYTAVNRACTANLTSTALLLTTFTPILQLSSPAPAIHILSSLAALFPAPTRALYGATKAAQLILAQGFELETESQVGLQGELSASEGKRFRKKVSFVYLCPGTILSGFRQSAVDVPPASSSSGGGNEDALRRAGVFDSTWDQGDGAGKKKKKSDGLRPEDVARRAIRLVDRQQGGVHTMKLFELVGRIAMVVAPWIPARVAHKKYGY</sequence>
<protein>
    <recommendedName>
        <fullName evidence="6">NAD(P)-binding protein</fullName>
    </recommendedName>
</protein>
<keyword evidence="5" id="KW-1185">Reference proteome</keyword>
<dbReference type="PRINTS" id="PR00081">
    <property type="entry name" value="GDHRDH"/>
</dbReference>
<reference evidence="4" key="1">
    <citation type="submission" date="2016-04" db="EMBL/GenBank/DDBJ databases">
        <authorList>
            <person name="Nguyen H.D."/>
            <person name="Samba Siva P."/>
            <person name="Cullis J."/>
            <person name="Levesque C.A."/>
            <person name="Hambleton S."/>
        </authorList>
    </citation>
    <scope>NUCLEOTIDE SEQUENCE</scope>
    <source>
        <strain evidence="4">DAOMC 236426</strain>
    </source>
</reference>
<gene>
    <name evidence="4" type="ORF">A4X06_0g592</name>
</gene>
<dbReference type="AlphaFoldDB" id="A0A8X7MZT9"/>
<dbReference type="EMBL" id="LWDE02000031">
    <property type="protein sequence ID" value="KAE8255105.1"/>
    <property type="molecule type" value="Genomic_DNA"/>
</dbReference>
<dbReference type="Pfam" id="PF00106">
    <property type="entry name" value="adh_short"/>
    <property type="match status" value="1"/>
</dbReference>
<dbReference type="InterPro" id="IPR036291">
    <property type="entry name" value="NAD(P)-bd_dom_sf"/>
</dbReference>
<evidence type="ECO:0000256" key="3">
    <source>
        <dbReference type="SAM" id="MobiDB-lite"/>
    </source>
</evidence>
<dbReference type="Proteomes" id="UP000077684">
    <property type="component" value="Unassembled WGS sequence"/>
</dbReference>
<proteinExistence type="inferred from homology"/>
<evidence type="ECO:0000313" key="4">
    <source>
        <dbReference type="EMBL" id="KAE8255105.1"/>
    </source>
</evidence>
<dbReference type="SUPFAM" id="SSF51735">
    <property type="entry name" value="NAD(P)-binding Rossmann-fold domains"/>
    <property type="match status" value="1"/>
</dbReference>
<dbReference type="PANTHER" id="PTHR44196:SF1">
    <property type="entry name" value="DEHYDROGENASE_REDUCTASE SDR FAMILY MEMBER 7B"/>
    <property type="match status" value="1"/>
</dbReference>
<feature type="region of interest" description="Disordered" evidence="3">
    <location>
        <begin position="320"/>
        <end position="339"/>
    </location>
</feature>
<dbReference type="PANTHER" id="PTHR44196">
    <property type="entry name" value="DEHYDROGENASE/REDUCTASE SDR FAMILY MEMBER 7B"/>
    <property type="match status" value="1"/>
</dbReference>
<comment type="caution">
    <text evidence="4">The sequence shown here is derived from an EMBL/GenBank/DDBJ whole genome shotgun (WGS) entry which is preliminary data.</text>
</comment>
<accession>A0A8X7MZT9</accession>
<evidence type="ECO:0000313" key="5">
    <source>
        <dbReference type="Proteomes" id="UP000077684"/>
    </source>
</evidence>
<name>A0A8X7MZT9_9BASI</name>
<reference evidence="4" key="2">
    <citation type="journal article" date="2019" name="IMA Fungus">
        <title>Genome sequencing and comparison of five Tilletia species to identify candidate genes for the detection of regulated species infecting wheat.</title>
        <authorList>
            <person name="Nguyen H.D.T."/>
            <person name="Sultana T."/>
            <person name="Kesanakurti P."/>
            <person name="Hambleton S."/>
        </authorList>
    </citation>
    <scope>NUCLEOTIDE SEQUENCE</scope>
    <source>
        <strain evidence="4">DAOMC 236426</strain>
    </source>
</reference>
<dbReference type="Gene3D" id="3.40.50.720">
    <property type="entry name" value="NAD(P)-binding Rossmann-like Domain"/>
    <property type="match status" value="1"/>
</dbReference>
<dbReference type="GO" id="GO:0016020">
    <property type="term" value="C:membrane"/>
    <property type="evidence" value="ECO:0007669"/>
    <property type="project" value="TreeGrafter"/>
</dbReference>
<organism evidence="4 5">
    <name type="scientific">Tilletia controversa</name>
    <name type="common">dwarf bunt fungus</name>
    <dbReference type="NCBI Taxonomy" id="13291"/>
    <lineage>
        <taxon>Eukaryota</taxon>
        <taxon>Fungi</taxon>
        <taxon>Dikarya</taxon>
        <taxon>Basidiomycota</taxon>
        <taxon>Ustilaginomycotina</taxon>
        <taxon>Exobasidiomycetes</taxon>
        <taxon>Tilletiales</taxon>
        <taxon>Tilletiaceae</taxon>
        <taxon>Tilletia</taxon>
    </lineage>
</organism>
<dbReference type="GO" id="GO:0016491">
    <property type="term" value="F:oxidoreductase activity"/>
    <property type="evidence" value="ECO:0007669"/>
    <property type="project" value="UniProtKB-KW"/>
</dbReference>
<comment type="similarity">
    <text evidence="1">Belongs to the short-chain dehydrogenases/reductases (SDR) family.</text>
</comment>
<evidence type="ECO:0000256" key="1">
    <source>
        <dbReference type="ARBA" id="ARBA00006484"/>
    </source>
</evidence>
<dbReference type="InterPro" id="IPR002347">
    <property type="entry name" value="SDR_fam"/>
</dbReference>
<evidence type="ECO:0000256" key="2">
    <source>
        <dbReference type="ARBA" id="ARBA00023002"/>
    </source>
</evidence>